<name>X0T4B8_9ZZZZ</name>
<proteinExistence type="predicted"/>
<accession>X0T4B8</accession>
<comment type="caution">
    <text evidence="1">The sequence shown here is derived from an EMBL/GenBank/DDBJ whole genome shotgun (WGS) entry which is preliminary data.</text>
</comment>
<sequence length="30" mass="3453">NSFIRSVVELSDRAEDLSDHIELMVAQKHL</sequence>
<organism evidence="1">
    <name type="scientific">marine sediment metagenome</name>
    <dbReference type="NCBI Taxonomy" id="412755"/>
    <lineage>
        <taxon>unclassified sequences</taxon>
        <taxon>metagenomes</taxon>
        <taxon>ecological metagenomes</taxon>
    </lineage>
</organism>
<gene>
    <name evidence="1" type="ORF">S01H1_06582</name>
</gene>
<dbReference type="AlphaFoldDB" id="X0T4B8"/>
<reference evidence="1" key="1">
    <citation type="journal article" date="2014" name="Front. Microbiol.">
        <title>High frequency of phylogenetically diverse reductive dehalogenase-homologous genes in deep subseafloor sedimentary metagenomes.</title>
        <authorList>
            <person name="Kawai M."/>
            <person name="Futagami T."/>
            <person name="Toyoda A."/>
            <person name="Takaki Y."/>
            <person name="Nishi S."/>
            <person name="Hori S."/>
            <person name="Arai W."/>
            <person name="Tsubouchi T."/>
            <person name="Morono Y."/>
            <person name="Uchiyama I."/>
            <person name="Ito T."/>
            <person name="Fujiyama A."/>
            <person name="Inagaki F."/>
            <person name="Takami H."/>
        </authorList>
    </citation>
    <scope>NUCLEOTIDE SEQUENCE</scope>
    <source>
        <strain evidence="1">Expedition CK06-06</strain>
    </source>
</reference>
<protein>
    <submittedName>
        <fullName evidence="1">Uncharacterized protein</fullName>
    </submittedName>
</protein>
<dbReference type="EMBL" id="BARS01003395">
    <property type="protein sequence ID" value="GAF82201.1"/>
    <property type="molecule type" value="Genomic_DNA"/>
</dbReference>
<evidence type="ECO:0000313" key="1">
    <source>
        <dbReference type="EMBL" id="GAF82201.1"/>
    </source>
</evidence>
<feature type="non-terminal residue" evidence="1">
    <location>
        <position position="1"/>
    </location>
</feature>